<accession>A0ABW1PLR2</accession>
<evidence type="ECO:0000313" key="5">
    <source>
        <dbReference type="Proteomes" id="UP001596287"/>
    </source>
</evidence>
<reference evidence="5" key="1">
    <citation type="journal article" date="2019" name="Int. J. Syst. Evol. Microbiol.">
        <title>The Global Catalogue of Microorganisms (GCM) 10K type strain sequencing project: providing services to taxonomists for standard genome sequencing and annotation.</title>
        <authorList>
            <consortium name="The Broad Institute Genomics Platform"/>
            <consortium name="The Broad Institute Genome Sequencing Center for Infectious Disease"/>
            <person name="Wu L."/>
            <person name="Ma J."/>
        </authorList>
    </citation>
    <scope>NUCLEOTIDE SEQUENCE [LARGE SCALE GENOMIC DNA]</scope>
    <source>
        <strain evidence="5">CCUG 49679</strain>
    </source>
</reference>
<name>A0ABW1PLR2_9FLAO</name>
<dbReference type="InterPro" id="IPR002890">
    <property type="entry name" value="MG2"/>
</dbReference>
<dbReference type="PANTHER" id="PTHR11412">
    <property type="entry name" value="MACROGLOBULIN / COMPLEMENT"/>
    <property type="match status" value="1"/>
</dbReference>
<organism evidence="4 5">
    <name type="scientific">Flavobacterium qiangtangense</name>
    <dbReference type="NCBI Taxonomy" id="1442595"/>
    <lineage>
        <taxon>Bacteria</taxon>
        <taxon>Pseudomonadati</taxon>
        <taxon>Bacteroidota</taxon>
        <taxon>Flavobacteriia</taxon>
        <taxon>Flavobacteriales</taxon>
        <taxon>Flavobacteriaceae</taxon>
        <taxon>Flavobacterium</taxon>
    </lineage>
</organism>
<dbReference type="PANTHER" id="PTHR11412:SF136">
    <property type="entry name" value="CD109 ANTIGEN"/>
    <property type="match status" value="1"/>
</dbReference>
<feature type="domain" description="Macroglobulin" evidence="3">
    <location>
        <begin position="329"/>
        <end position="417"/>
    </location>
</feature>
<dbReference type="InterPro" id="IPR050473">
    <property type="entry name" value="A2M/Complement_sys"/>
</dbReference>
<comment type="caution">
    <text evidence="4">The sequence shown here is derived from an EMBL/GenBank/DDBJ whole genome shotgun (WGS) entry which is preliminary data.</text>
</comment>
<keyword evidence="1" id="KW-0732">Signal</keyword>
<evidence type="ECO:0000256" key="1">
    <source>
        <dbReference type="ARBA" id="ARBA00022729"/>
    </source>
</evidence>
<evidence type="ECO:0000256" key="2">
    <source>
        <dbReference type="ARBA" id="ARBA00022966"/>
    </source>
</evidence>
<dbReference type="Proteomes" id="UP001596287">
    <property type="component" value="Unassembled WGS sequence"/>
</dbReference>
<evidence type="ECO:0000313" key="4">
    <source>
        <dbReference type="EMBL" id="MFC6096503.1"/>
    </source>
</evidence>
<keyword evidence="5" id="KW-1185">Reference proteome</keyword>
<dbReference type="RefSeq" id="WP_379791356.1">
    <property type="nucleotide sequence ID" value="NZ_JBHSQB010000006.1"/>
</dbReference>
<dbReference type="Pfam" id="PF01835">
    <property type="entry name" value="MG2"/>
    <property type="match status" value="1"/>
</dbReference>
<sequence>MSIYQTLEKDYSSKNNDYALAQTILKRIKTIHYLSLYEEKYLSSLKNFATKFQSYKSDFQIEIAKAYSNSSNEADPFNDYKVKALALADTIIASNHERSSRQAKQLKLSILQKQIYIKTEENIIPNQPSRALVNYKNIDTIYGSLYKIPSTIIFDKYENNYSEQKKYTDSLSMDLARRQKPYLTFERVLPNKKDYLQHTTEIILPALEKGKYLMLTSLSKDSINQESAVAYTVLNASDLMVSYSNLQNTLRFQVLNRKTGKPVEDANITIENKVLKTDFNGYAMTDLISNKKNIKLQLIHKNDTITENFYNYRYEIKSAKEEKMIARVNLFTDRAIYRPGQNVFFKGILIQNIENKTAVVPNVYVRIIAENTNGDEIYSARLKTNEFGSITGEFTIPKNSLTGNFTIFAAEDDDYKSDDRYEKETESHPFWDKLDHFQTGTNYFLVEEYKRPKFEIVFEPVKENFVIGQKIKVKGKAMAFAGSAISDAKMTYSISRNIIQSNKNSNKYYDENDDYTISNKNLVTDKDGNFEIDFTASTARVIDEDETTVFEYFINVQITDIDGETRKNNIKVKVGNYNLVLATKTKEIVEVSDNQTISLTSTNLTAILHLLLAR</sequence>
<evidence type="ECO:0000259" key="3">
    <source>
        <dbReference type="Pfam" id="PF01835"/>
    </source>
</evidence>
<keyword evidence="2" id="KW-0882">Thioester bond</keyword>
<proteinExistence type="predicted"/>
<dbReference type="Gene3D" id="2.60.40.1930">
    <property type="match status" value="1"/>
</dbReference>
<protein>
    <submittedName>
        <fullName evidence="4">MG2 domain-containing protein</fullName>
    </submittedName>
</protein>
<dbReference type="EMBL" id="JBHSQB010000006">
    <property type="protein sequence ID" value="MFC6096503.1"/>
    <property type="molecule type" value="Genomic_DNA"/>
</dbReference>
<gene>
    <name evidence="4" type="ORF">ACFPVY_07565</name>
</gene>